<dbReference type="OrthoDB" id="5775240at2759"/>
<keyword evidence="2" id="KW-1185">Reference proteome</keyword>
<dbReference type="EMBL" id="UYRR01001234">
    <property type="protein sequence ID" value="VDK18568.1"/>
    <property type="molecule type" value="Genomic_DNA"/>
</dbReference>
<accession>A0A0M3J1H0</accession>
<gene>
    <name evidence="1" type="ORF">ASIM_LOCUS1253</name>
</gene>
<dbReference type="Proteomes" id="UP000267096">
    <property type="component" value="Unassembled WGS sequence"/>
</dbReference>
<dbReference type="AlphaFoldDB" id="A0A0M3J1H0"/>
<protein>
    <submittedName>
        <fullName evidence="1 3">Uncharacterized protein</fullName>
    </submittedName>
</protein>
<evidence type="ECO:0000313" key="3">
    <source>
        <dbReference type="WBParaSite" id="ASIM_0000137201-mRNA-1"/>
    </source>
</evidence>
<sequence>MKCFRFRAQRKLERRLKTINRPGFESSLDPDTYWSLPFNQLIHQKRSFIGCHKLYGTVTFVP</sequence>
<name>A0A0M3J1H0_ANISI</name>
<dbReference type="WBParaSite" id="ASIM_0000137201-mRNA-1">
    <property type="protein sequence ID" value="ASIM_0000137201-mRNA-1"/>
    <property type="gene ID" value="ASIM_0000137201"/>
</dbReference>
<organism evidence="3">
    <name type="scientific">Anisakis simplex</name>
    <name type="common">Herring worm</name>
    <dbReference type="NCBI Taxonomy" id="6269"/>
    <lineage>
        <taxon>Eukaryota</taxon>
        <taxon>Metazoa</taxon>
        <taxon>Ecdysozoa</taxon>
        <taxon>Nematoda</taxon>
        <taxon>Chromadorea</taxon>
        <taxon>Rhabditida</taxon>
        <taxon>Spirurina</taxon>
        <taxon>Ascaridomorpha</taxon>
        <taxon>Ascaridoidea</taxon>
        <taxon>Anisakidae</taxon>
        <taxon>Anisakis</taxon>
        <taxon>Anisakis simplex complex</taxon>
    </lineage>
</organism>
<reference evidence="1 2" key="2">
    <citation type="submission" date="2018-11" db="EMBL/GenBank/DDBJ databases">
        <authorList>
            <consortium name="Pathogen Informatics"/>
        </authorList>
    </citation>
    <scope>NUCLEOTIDE SEQUENCE [LARGE SCALE GENOMIC DNA]</scope>
</reference>
<evidence type="ECO:0000313" key="1">
    <source>
        <dbReference type="EMBL" id="VDK18568.1"/>
    </source>
</evidence>
<reference evidence="3" key="1">
    <citation type="submission" date="2017-02" db="UniProtKB">
        <authorList>
            <consortium name="WormBaseParasite"/>
        </authorList>
    </citation>
    <scope>IDENTIFICATION</scope>
</reference>
<evidence type="ECO:0000313" key="2">
    <source>
        <dbReference type="Proteomes" id="UP000267096"/>
    </source>
</evidence>
<proteinExistence type="predicted"/>